<proteinExistence type="predicted"/>
<dbReference type="EMBL" id="UINC01116280">
    <property type="protein sequence ID" value="SVC87908.1"/>
    <property type="molecule type" value="Genomic_DNA"/>
</dbReference>
<accession>A0A382QSN3</accession>
<protein>
    <submittedName>
        <fullName evidence="1">Uncharacterized protein</fullName>
    </submittedName>
</protein>
<dbReference type="AlphaFoldDB" id="A0A382QSN3"/>
<name>A0A382QSN3_9ZZZZ</name>
<feature type="non-terminal residue" evidence="1">
    <location>
        <position position="1"/>
    </location>
</feature>
<dbReference type="InterPro" id="IPR011047">
    <property type="entry name" value="Quinoprotein_ADH-like_sf"/>
</dbReference>
<feature type="non-terminal residue" evidence="1">
    <location>
        <position position="186"/>
    </location>
</feature>
<sequence>VSKFLGIFLLLIFITSCSLDNKTGLWTKKQKIKEEKKIIIKELFEKEKALEKEFNPNLKINLSAKLIDNSFINNFDNNNGRVNYNGTLKSISKFKFSKIDNFNQLEPEIIFDKNNVIFFDDKGSILKFDSFSKLIWKKNYYTKAEKKSKPILFFANNKNTLVVADSIAKYYAINISNGELLWSKNN</sequence>
<dbReference type="SUPFAM" id="SSF50998">
    <property type="entry name" value="Quinoprotein alcohol dehydrogenase-like"/>
    <property type="match status" value="1"/>
</dbReference>
<gene>
    <name evidence="1" type="ORF">METZ01_LOCUS340762</name>
</gene>
<organism evidence="1">
    <name type="scientific">marine metagenome</name>
    <dbReference type="NCBI Taxonomy" id="408172"/>
    <lineage>
        <taxon>unclassified sequences</taxon>
        <taxon>metagenomes</taxon>
        <taxon>ecological metagenomes</taxon>
    </lineage>
</organism>
<evidence type="ECO:0000313" key="1">
    <source>
        <dbReference type="EMBL" id="SVC87908.1"/>
    </source>
</evidence>
<reference evidence="1" key="1">
    <citation type="submission" date="2018-05" db="EMBL/GenBank/DDBJ databases">
        <authorList>
            <person name="Lanie J.A."/>
            <person name="Ng W.-L."/>
            <person name="Kazmierczak K.M."/>
            <person name="Andrzejewski T.M."/>
            <person name="Davidsen T.M."/>
            <person name="Wayne K.J."/>
            <person name="Tettelin H."/>
            <person name="Glass J.I."/>
            <person name="Rusch D."/>
            <person name="Podicherti R."/>
            <person name="Tsui H.-C.T."/>
            <person name="Winkler M.E."/>
        </authorList>
    </citation>
    <scope>NUCLEOTIDE SEQUENCE</scope>
</reference>